<dbReference type="GO" id="GO:0003677">
    <property type="term" value="F:DNA binding"/>
    <property type="evidence" value="ECO:0007669"/>
    <property type="project" value="UniProtKB-KW"/>
</dbReference>
<dbReference type="InterPro" id="IPR001387">
    <property type="entry name" value="Cro/C1-type_HTH"/>
</dbReference>
<gene>
    <name evidence="3" type="ORF">GN277_26645</name>
</gene>
<dbReference type="PANTHER" id="PTHR46797">
    <property type="entry name" value="HTH-TYPE TRANSCRIPTIONAL REGULATOR"/>
    <property type="match status" value="1"/>
</dbReference>
<protein>
    <submittedName>
        <fullName evidence="3">Helix-turn-helix domain-containing protein</fullName>
    </submittedName>
</protein>
<proteinExistence type="predicted"/>
<dbReference type="AlphaFoldDB" id="A0A7X3SLL6"/>
<dbReference type="Gene3D" id="1.10.260.40">
    <property type="entry name" value="lambda repressor-like DNA-binding domains"/>
    <property type="match status" value="1"/>
</dbReference>
<dbReference type="EMBL" id="WUQX01000001">
    <property type="protein sequence ID" value="MXP78789.1"/>
    <property type="molecule type" value="Genomic_DNA"/>
</dbReference>
<dbReference type="GO" id="GO:0003700">
    <property type="term" value="F:DNA-binding transcription factor activity"/>
    <property type="evidence" value="ECO:0007669"/>
    <property type="project" value="TreeGrafter"/>
</dbReference>
<evidence type="ECO:0000313" key="3">
    <source>
        <dbReference type="EMBL" id="MXP78789.1"/>
    </source>
</evidence>
<dbReference type="GO" id="GO:0005829">
    <property type="term" value="C:cytosol"/>
    <property type="evidence" value="ECO:0007669"/>
    <property type="project" value="TreeGrafter"/>
</dbReference>
<dbReference type="Proteomes" id="UP000460412">
    <property type="component" value="Unassembled WGS sequence"/>
</dbReference>
<feature type="domain" description="HTH cro/C1-type" evidence="2">
    <location>
        <begin position="12"/>
        <end position="66"/>
    </location>
</feature>
<accession>A0A7X3SLL6</accession>
<comment type="caution">
    <text evidence="3">The sequence shown here is derived from an EMBL/GenBank/DDBJ whole genome shotgun (WGS) entry which is preliminary data.</text>
</comment>
<keyword evidence="4" id="KW-1185">Reference proteome</keyword>
<evidence type="ECO:0000256" key="1">
    <source>
        <dbReference type="ARBA" id="ARBA00023125"/>
    </source>
</evidence>
<organism evidence="3 4">
    <name type="scientific">Sporofaciens musculi</name>
    <dbReference type="NCBI Taxonomy" id="2681861"/>
    <lineage>
        <taxon>Bacteria</taxon>
        <taxon>Bacillati</taxon>
        <taxon>Bacillota</taxon>
        <taxon>Clostridia</taxon>
        <taxon>Lachnospirales</taxon>
        <taxon>Lachnospiraceae</taxon>
        <taxon>Sporofaciens</taxon>
    </lineage>
</organism>
<keyword evidence="1" id="KW-0238">DNA-binding</keyword>
<evidence type="ECO:0000313" key="4">
    <source>
        <dbReference type="Proteomes" id="UP000460412"/>
    </source>
</evidence>
<dbReference type="Pfam" id="PF13443">
    <property type="entry name" value="HTH_26"/>
    <property type="match status" value="1"/>
</dbReference>
<dbReference type="SUPFAM" id="SSF47413">
    <property type="entry name" value="lambda repressor-like DNA-binding domains"/>
    <property type="match status" value="1"/>
</dbReference>
<dbReference type="PANTHER" id="PTHR46797:SF1">
    <property type="entry name" value="METHYLPHOSPHONATE SYNTHASE"/>
    <property type="match status" value="1"/>
</dbReference>
<sequence length="110" mass="13058">MEQEQNIILTKIEKYLVIRKWSLYRLAKEAEIQYSSLHSMFEKNTQPTIPTLMKICKGLGITMSDFFSDTILTEFSHCTEDEQELLNTYRELNKKDKKMILSVSKRFAER</sequence>
<reference evidence="3 4" key="1">
    <citation type="submission" date="2019-12" db="EMBL/GenBank/DDBJ databases">
        <title>Sporaefaciens musculi gen. nov., sp. nov., a novel bacterium isolated from the caecum of an obese mouse.</title>
        <authorList>
            <person name="Rasmussen T.S."/>
            <person name="Streidl T."/>
            <person name="Hitch T.C.A."/>
            <person name="Wortmann E."/>
            <person name="Deptula P."/>
            <person name="Hansen M."/>
            <person name="Nielsen D.S."/>
            <person name="Clavel T."/>
            <person name="Vogensen F.K."/>
        </authorList>
    </citation>
    <scope>NUCLEOTIDE SEQUENCE [LARGE SCALE GENOMIC DNA]</scope>
    <source>
        <strain evidence="3 4">WCA-9-b2</strain>
    </source>
</reference>
<dbReference type="InterPro" id="IPR010982">
    <property type="entry name" value="Lambda_DNA-bd_dom_sf"/>
</dbReference>
<name>A0A7X3SLL6_9FIRM</name>
<evidence type="ECO:0000259" key="2">
    <source>
        <dbReference type="PROSITE" id="PS50943"/>
    </source>
</evidence>
<dbReference type="PROSITE" id="PS50943">
    <property type="entry name" value="HTH_CROC1"/>
    <property type="match status" value="1"/>
</dbReference>
<dbReference type="SMART" id="SM00530">
    <property type="entry name" value="HTH_XRE"/>
    <property type="match status" value="1"/>
</dbReference>
<dbReference type="RefSeq" id="WP_159755921.1">
    <property type="nucleotide sequence ID" value="NZ_WUQX01000001.1"/>
</dbReference>
<dbReference type="InterPro" id="IPR050807">
    <property type="entry name" value="TransReg_Diox_bact_type"/>
</dbReference>
<dbReference type="CDD" id="cd00093">
    <property type="entry name" value="HTH_XRE"/>
    <property type="match status" value="1"/>
</dbReference>